<dbReference type="GO" id="GO:0008239">
    <property type="term" value="F:dipeptidyl-peptidase activity"/>
    <property type="evidence" value="ECO:0007669"/>
    <property type="project" value="InterPro"/>
</dbReference>
<proteinExistence type="predicted"/>
<dbReference type="Proteomes" id="UP001152087">
    <property type="component" value="Unassembled WGS sequence"/>
</dbReference>
<dbReference type="PANTHER" id="PTHR43056">
    <property type="entry name" value="PEPTIDASE S9 PROLYL OLIGOPEPTIDASE"/>
    <property type="match status" value="1"/>
</dbReference>
<accession>A0A9W8QTV2</accession>
<evidence type="ECO:0000259" key="2">
    <source>
        <dbReference type="SMART" id="SM00939"/>
    </source>
</evidence>
<dbReference type="SUPFAM" id="SSF49785">
    <property type="entry name" value="Galactose-binding domain-like"/>
    <property type="match status" value="1"/>
</dbReference>
<dbReference type="EMBL" id="JAOQAV010000149">
    <property type="protein sequence ID" value="KAJ4176822.1"/>
    <property type="molecule type" value="Genomic_DNA"/>
</dbReference>
<dbReference type="InterPro" id="IPR000383">
    <property type="entry name" value="Xaa-Pro-like_dom"/>
</dbReference>
<dbReference type="NCBIfam" id="TIGR00976">
    <property type="entry name" value="CocE_NonD"/>
    <property type="match status" value="1"/>
</dbReference>
<dbReference type="InterPro" id="IPR005674">
    <property type="entry name" value="CocE/Ser_esterase"/>
</dbReference>
<name>A0A9W8QTV2_9HYPO</name>
<gene>
    <name evidence="3" type="ORF">NW755_014206</name>
</gene>
<dbReference type="SMART" id="SM00939">
    <property type="entry name" value="PepX_C"/>
    <property type="match status" value="1"/>
</dbReference>
<evidence type="ECO:0000256" key="1">
    <source>
        <dbReference type="ARBA" id="ARBA00022801"/>
    </source>
</evidence>
<dbReference type="OrthoDB" id="2578740at2759"/>
<evidence type="ECO:0000313" key="3">
    <source>
        <dbReference type="EMBL" id="KAJ4176822.1"/>
    </source>
</evidence>
<dbReference type="Gene3D" id="1.10.3020.20">
    <property type="match status" value="1"/>
</dbReference>
<dbReference type="InterPro" id="IPR008979">
    <property type="entry name" value="Galactose-bd-like_sf"/>
</dbReference>
<feature type="domain" description="Xaa-Pro dipeptidyl-peptidase C-terminal" evidence="2">
    <location>
        <begin position="324"/>
        <end position="584"/>
    </location>
</feature>
<dbReference type="AlphaFoldDB" id="A0A9W8QTV2"/>
<dbReference type="InterPro" id="IPR029058">
    <property type="entry name" value="AB_hydrolase_fold"/>
</dbReference>
<dbReference type="InterPro" id="IPR013736">
    <property type="entry name" value="Xaa-Pro_dipept_C"/>
</dbReference>
<sequence length="591" mass="67021">MKFGDLDVPVVDTVRPENTEKCFPYSFKGKSKQLLPKGWQATPRSRPLPSEIIYEQNEEMRHSDGDKIYYDVCRPNTTEKVPALLALSPYGKGGHGFLNYEVLPYRIGLPEERLSRLEKFESVDPAEWVPRGYAIVNVDIRGSWDSEGDLYIEGMKPGYDAAEIVEHIAAQAWCSGSVGMQGNSWLAAVQWSTAVVNPPSLKCIAPWEGFTDKYREVAVRGGIADGTFINLVYNATIRGRQKREDIVGAAEKWPLMNEYWEDKVIKTEKIKIPIYAVASYGSGVHGYGTIQGFRKAQSDKKWLRIHSTQEWYDIYRRDSTDDLHKFFDRYLKGVENDWEKTDPVRVSVLTYGDRYGPQPIEHFPMGTYPPEKTEYKTFFLSQDTLSLYYSDSIGQASYQSDDIKAPAAEFKFVFSETTTLVGYSKAKLWVSADDADDMDIYLSLRKVNKEGELLEHVNIPWSAVPPEASRHEHVPNSNVIKYLGPHGILRVSHRAQDPSKQDSIVPYHPHDKVEKIKPGEIVAVEIGIWPMGIKFYAGEGIMLRVQGHKDAFWEVPELQTHSVAGINKGKHNIHFGGRFDSTLTLPFVPNV</sequence>
<keyword evidence="1" id="KW-0378">Hydrolase</keyword>
<evidence type="ECO:0000313" key="4">
    <source>
        <dbReference type="Proteomes" id="UP001152087"/>
    </source>
</evidence>
<reference evidence="3" key="1">
    <citation type="submission" date="2022-09" db="EMBL/GenBank/DDBJ databases">
        <title>Fusarium specimens isolated from Avocado Roots.</title>
        <authorList>
            <person name="Stajich J."/>
            <person name="Roper C."/>
            <person name="Heimlech-Rivalta G."/>
        </authorList>
    </citation>
    <scope>NUCLEOTIDE SEQUENCE</scope>
    <source>
        <strain evidence="3">A02</strain>
    </source>
</reference>
<dbReference type="PANTHER" id="PTHR43056:SF10">
    <property type="entry name" value="COCE_NOND FAMILY, PUTATIVE (AFU_ORTHOLOGUE AFUA_7G00600)-RELATED"/>
    <property type="match status" value="1"/>
</dbReference>
<dbReference type="Gene3D" id="2.60.120.260">
    <property type="entry name" value="Galactose-binding domain-like"/>
    <property type="match status" value="1"/>
</dbReference>
<comment type="caution">
    <text evidence="3">The sequence shown here is derived from an EMBL/GenBank/DDBJ whole genome shotgun (WGS) entry which is preliminary data.</text>
</comment>
<protein>
    <recommendedName>
        <fullName evidence="2">Xaa-Pro dipeptidyl-peptidase C-terminal domain-containing protein</fullName>
    </recommendedName>
</protein>
<dbReference type="Gene3D" id="3.40.50.1820">
    <property type="entry name" value="alpha/beta hydrolase"/>
    <property type="match status" value="1"/>
</dbReference>
<organism evidence="3 4">
    <name type="scientific">Fusarium falciforme</name>
    <dbReference type="NCBI Taxonomy" id="195108"/>
    <lineage>
        <taxon>Eukaryota</taxon>
        <taxon>Fungi</taxon>
        <taxon>Dikarya</taxon>
        <taxon>Ascomycota</taxon>
        <taxon>Pezizomycotina</taxon>
        <taxon>Sordariomycetes</taxon>
        <taxon>Hypocreomycetidae</taxon>
        <taxon>Hypocreales</taxon>
        <taxon>Nectriaceae</taxon>
        <taxon>Fusarium</taxon>
        <taxon>Fusarium solani species complex</taxon>
    </lineage>
</organism>
<dbReference type="InterPro" id="IPR050585">
    <property type="entry name" value="Xaa-Pro_dipeptidyl-ppase/CocE"/>
</dbReference>
<dbReference type="Pfam" id="PF02129">
    <property type="entry name" value="Peptidase_S15"/>
    <property type="match status" value="1"/>
</dbReference>
<keyword evidence="4" id="KW-1185">Reference proteome</keyword>
<dbReference type="SUPFAM" id="SSF53474">
    <property type="entry name" value="alpha/beta-Hydrolases"/>
    <property type="match status" value="1"/>
</dbReference>
<dbReference type="Pfam" id="PF08530">
    <property type="entry name" value="PepX_C"/>
    <property type="match status" value="1"/>
</dbReference>